<dbReference type="GO" id="GO:0000160">
    <property type="term" value="P:phosphorelay signal transduction system"/>
    <property type="evidence" value="ECO:0007669"/>
    <property type="project" value="UniProtKB-KW"/>
</dbReference>
<evidence type="ECO:0000256" key="7">
    <source>
        <dbReference type="ARBA" id="ARBA00022777"/>
    </source>
</evidence>
<dbReference type="OrthoDB" id="5522918at2"/>
<evidence type="ECO:0000256" key="5">
    <source>
        <dbReference type="ARBA" id="ARBA00022679"/>
    </source>
</evidence>
<dbReference type="SUPFAM" id="SSF55874">
    <property type="entry name" value="ATPase domain of HSP90 chaperone/DNA topoisomerase II/histidine kinase"/>
    <property type="match status" value="1"/>
</dbReference>
<dbReference type="GO" id="GO:0016020">
    <property type="term" value="C:membrane"/>
    <property type="evidence" value="ECO:0007669"/>
    <property type="project" value="UniProtKB-SubCell"/>
</dbReference>
<proteinExistence type="predicted"/>
<dbReference type="InterPro" id="IPR003660">
    <property type="entry name" value="HAMP_dom"/>
</dbReference>
<dbReference type="AlphaFoldDB" id="A0A7C9IMI2"/>
<feature type="domain" description="PAS" evidence="12">
    <location>
        <begin position="383"/>
        <end position="429"/>
    </location>
</feature>
<dbReference type="EC" id="2.7.13.3" evidence="3"/>
<dbReference type="Pfam" id="PF00672">
    <property type="entry name" value="HAMP"/>
    <property type="match status" value="1"/>
</dbReference>
<evidence type="ECO:0000313" key="15">
    <source>
        <dbReference type="Proteomes" id="UP000482487"/>
    </source>
</evidence>
<dbReference type="Pfam" id="PF02518">
    <property type="entry name" value="HATPase_c"/>
    <property type="match status" value="1"/>
</dbReference>
<accession>A0A7C9IMI2</accession>
<dbReference type="InterPro" id="IPR035965">
    <property type="entry name" value="PAS-like_dom_sf"/>
</dbReference>
<evidence type="ECO:0000259" key="11">
    <source>
        <dbReference type="PROSITE" id="PS50109"/>
    </source>
</evidence>
<evidence type="ECO:0000256" key="6">
    <source>
        <dbReference type="ARBA" id="ARBA00022741"/>
    </source>
</evidence>
<evidence type="ECO:0000259" key="13">
    <source>
        <dbReference type="PROSITE" id="PS50885"/>
    </source>
</evidence>
<feature type="domain" description="HAMP" evidence="13">
    <location>
        <begin position="318"/>
        <end position="371"/>
    </location>
</feature>
<evidence type="ECO:0000256" key="8">
    <source>
        <dbReference type="ARBA" id="ARBA00022840"/>
    </source>
</evidence>
<evidence type="ECO:0000256" key="9">
    <source>
        <dbReference type="ARBA" id="ARBA00023012"/>
    </source>
</evidence>
<protein>
    <recommendedName>
        <fullName evidence="3">histidine kinase</fullName>
        <ecNumber evidence="3">2.7.13.3</ecNumber>
    </recommendedName>
</protein>
<keyword evidence="9" id="KW-0902">Two-component regulatory system</keyword>
<keyword evidence="8" id="KW-0067">ATP-binding</keyword>
<dbReference type="Gene3D" id="3.30.450.20">
    <property type="entry name" value="PAS domain"/>
    <property type="match status" value="2"/>
</dbReference>
<evidence type="ECO:0000256" key="4">
    <source>
        <dbReference type="ARBA" id="ARBA00022553"/>
    </source>
</evidence>
<dbReference type="EMBL" id="WVUD01000017">
    <property type="protein sequence ID" value="MYL83626.1"/>
    <property type="molecule type" value="Genomic_DNA"/>
</dbReference>
<sequence>MGIPTRSLRQWVLGRPISVLLTGIVLLAALPAMVVIVLSSLAARQQAEAQAFETLRNLTRSLVAIQQGVDNQAQAVLVTLSHTKVVREWDLPGINQVFTELLGERPDLSGVFLTDATGRVVASGLPEMLGVDMSDRTYIHEAMARHGLGVSEFLFGRATRKPILAFALADKQHGATFPGVIGLTYYLEGYDRFLAGLELPPHARVTLFDRGGRRLVAYPPDARFPLGELAKPHIWAQCANGASDEGVFIDARPSGEEGLFSYARLRLAPDRPPFMTILVASNRADAFAQADVQLRRELLTALAALVLALLIARFAGRAAIVHGIVTLADAAGRLAGGDLSARAETSQDSLEVRRLGQSFNAMAEALETRQKELTQALTALSSMRAMLANILESMPSAIIGLDGAGHVTHVNGAAATLFGLDKATLLGRSSTESLPFLAEYAPTAALAQRERRAITVEKIALSQGGGDHFMDLLFYPLIANGAEGVVLRFDDVTDREKALEEKTTLLKEIHHRVKNNLQIILSFIGLQAEDAVDAAERDRLRRLDLRIRSMAMVHQQLYNSGDFSTIEMAEYAKTLVRGVLAIFPDVTVRVRLVLALEAFDLPLDTAVPCGLLLGELLTNACKHAFPGPGSGVLLVGCRRENGLARFWVEDNGRGLPPQFAYDETMSLGLTLVRELTRQLQGEMVLSRPPGGGLRFEVAFPVTSDGAAGAPA</sequence>
<dbReference type="PANTHER" id="PTHR43065">
    <property type="entry name" value="SENSOR HISTIDINE KINASE"/>
    <property type="match status" value="1"/>
</dbReference>
<dbReference type="Pfam" id="PF00989">
    <property type="entry name" value="PAS"/>
    <property type="match status" value="1"/>
</dbReference>
<dbReference type="SMART" id="SM00387">
    <property type="entry name" value="HATPase_c"/>
    <property type="match status" value="1"/>
</dbReference>
<dbReference type="CDD" id="cd00130">
    <property type="entry name" value="PAS"/>
    <property type="match status" value="1"/>
</dbReference>
<keyword evidence="6" id="KW-0547">Nucleotide-binding</keyword>
<evidence type="ECO:0000256" key="3">
    <source>
        <dbReference type="ARBA" id="ARBA00012438"/>
    </source>
</evidence>
<dbReference type="PANTHER" id="PTHR43065:SF23">
    <property type="entry name" value="SENSOR HISTIDINE KINASE PDTAS"/>
    <property type="match status" value="1"/>
</dbReference>
<dbReference type="CDD" id="cd06225">
    <property type="entry name" value="HAMP"/>
    <property type="match status" value="1"/>
</dbReference>
<dbReference type="InterPro" id="IPR005467">
    <property type="entry name" value="His_kinase_dom"/>
</dbReference>
<feature type="transmembrane region" description="Helical" evidence="10">
    <location>
        <begin position="20"/>
        <end position="43"/>
    </location>
</feature>
<dbReference type="Gene3D" id="6.10.340.10">
    <property type="match status" value="1"/>
</dbReference>
<dbReference type="RefSeq" id="WP_160961022.1">
    <property type="nucleotide sequence ID" value="NZ_WVUD01000017.1"/>
</dbReference>
<evidence type="ECO:0000256" key="10">
    <source>
        <dbReference type="SAM" id="Phobius"/>
    </source>
</evidence>
<reference evidence="14 15" key="1">
    <citation type="submission" date="2020-01" db="EMBL/GenBank/DDBJ databases">
        <title>Genome sequence of Desulfovibrio aerotolerans DSM 16695(T).</title>
        <authorList>
            <person name="Karnachuk O."/>
            <person name="Avakyan M."/>
            <person name="Mardanov A."/>
            <person name="Kadnikov V."/>
            <person name="Ravin N."/>
        </authorList>
    </citation>
    <scope>NUCLEOTIDE SEQUENCE [LARGE SCALE GENOMIC DNA]</scope>
    <source>
        <strain evidence="14 15">DSM 16695</strain>
    </source>
</reference>
<evidence type="ECO:0000259" key="12">
    <source>
        <dbReference type="PROSITE" id="PS50112"/>
    </source>
</evidence>
<comment type="caution">
    <text evidence="14">The sequence shown here is derived from an EMBL/GenBank/DDBJ whole genome shotgun (WGS) entry which is preliminary data.</text>
</comment>
<dbReference type="InterPro" id="IPR011495">
    <property type="entry name" value="Sig_transdc_His_kin_sub2_dim/P"/>
</dbReference>
<dbReference type="Proteomes" id="UP000482487">
    <property type="component" value="Unassembled WGS sequence"/>
</dbReference>
<comment type="subcellular location">
    <subcellularLocation>
        <location evidence="2">Membrane</location>
    </subcellularLocation>
</comment>
<dbReference type="CDD" id="cd12914">
    <property type="entry name" value="PDC1_DGC_like"/>
    <property type="match status" value="1"/>
</dbReference>
<dbReference type="SMART" id="SM00304">
    <property type="entry name" value="HAMP"/>
    <property type="match status" value="1"/>
</dbReference>
<dbReference type="InterPro" id="IPR003594">
    <property type="entry name" value="HATPase_dom"/>
</dbReference>
<gene>
    <name evidence="14" type="ORF">GTA51_10865</name>
</gene>
<dbReference type="InterPro" id="IPR013767">
    <property type="entry name" value="PAS_fold"/>
</dbReference>
<dbReference type="Pfam" id="PF07568">
    <property type="entry name" value="HisKA_2"/>
    <property type="match status" value="1"/>
</dbReference>
<keyword evidence="15" id="KW-1185">Reference proteome</keyword>
<keyword evidence="7" id="KW-0418">Kinase</keyword>
<dbReference type="Gene3D" id="3.30.565.10">
    <property type="entry name" value="Histidine kinase-like ATPase, C-terminal domain"/>
    <property type="match status" value="1"/>
</dbReference>
<keyword evidence="5" id="KW-0808">Transferase</keyword>
<keyword evidence="10" id="KW-0812">Transmembrane</keyword>
<dbReference type="PROSITE" id="PS50885">
    <property type="entry name" value="HAMP"/>
    <property type="match status" value="1"/>
</dbReference>
<dbReference type="NCBIfam" id="TIGR00229">
    <property type="entry name" value="sensory_box"/>
    <property type="match status" value="1"/>
</dbReference>
<dbReference type="GO" id="GO:0005524">
    <property type="term" value="F:ATP binding"/>
    <property type="evidence" value="ECO:0007669"/>
    <property type="project" value="UniProtKB-KW"/>
</dbReference>
<dbReference type="GO" id="GO:0004673">
    <property type="term" value="F:protein histidine kinase activity"/>
    <property type="evidence" value="ECO:0007669"/>
    <property type="project" value="UniProtKB-EC"/>
</dbReference>
<keyword evidence="10" id="KW-1133">Transmembrane helix</keyword>
<dbReference type="SUPFAM" id="SSF158472">
    <property type="entry name" value="HAMP domain-like"/>
    <property type="match status" value="1"/>
</dbReference>
<organism evidence="14 15">
    <name type="scientific">Solidesulfovibrio aerotolerans</name>
    <dbReference type="NCBI Taxonomy" id="295255"/>
    <lineage>
        <taxon>Bacteria</taxon>
        <taxon>Pseudomonadati</taxon>
        <taxon>Thermodesulfobacteriota</taxon>
        <taxon>Desulfovibrionia</taxon>
        <taxon>Desulfovibrionales</taxon>
        <taxon>Desulfovibrionaceae</taxon>
        <taxon>Solidesulfovibrio</taxon>
    </lineage>
</organism>
<dbReference type="InterPro" id="IPR036890">
    <property type="entry name" value="HATPase_C_sf"/>
</dbReference>
<keyword evidence="10" id="KW-0472">Membrane</keyword>
<evidence type="ECO:0000256" key="2">
    <source>
        <dbReference type="ARBA" id="ARBA00004370"/>
    </source>
</evidence>
<dbReference type="PROSITE" id="PS50112">
    <property type="entry name" value="PAS"/>
    <property type="match status" value="1"/>
</dbReference>
<dbReference type="CDD" id="cd12915">
    <property type="entry name" value="PDC2_DGC_like"/>
    <property type="match status" value="1"/>
</dbReference>
<feature type="domain" description="Histidine kinase" evidence="11">
    <location>
        <begin position="508"/>
        <end position="703"/>
    </location>
</feature>
<dbReference type="SUPFAM" id="SSF55785">
    <property type="entry name" value="PYP-like sensor domain (PAS domain)"/>
    <property type="match status" value="1"/>
</dbReference>
<keyword evidence="4" id="KW-0597">Phosphoprotein</keyword>
<evidence type="ECO:0000313" key="14">
    <source>
        <dbReference type="EMBL" id="MYL83626.1"/>
    </source>
</evidence>
<comment type="catalytic activity">
    <reaction evidence="1">
        <text>ATP + protein L-histidine = ADP + protein N-phospho-L-histidine.</text>
        <dbReference type="EC" id="2.7.13.3"/>
    </reaction>
</comment>
<dbReference type="SMART" id="SM00091">
    <property type="entry name" value="PAS"/>
    <property type="match status" value="1"/>
</dbReference>
<dbReference type="InterPro" id="IPR000014">
    <property type="entry name" value="PAS"/>
</dbReference>
<name>A0A7C9IMI2_9BACT</name>
<dbReference type="PROSITE" id="PS50109">
    <property type="entry name" value="HIS_KIN"/>
    <property type="match status" value="1"/>
</dbReference>
<dbReference type="GO" id="GO:0006355">
    <property type="term" value="P:regulation of DNA-templated transcription"/>
    <property type="evidence" value="ECO:0007669"/>
    <property type="project" value="InterPro"/>
</dbReference>
<evidence type="ECO:0000256" key="1">
    <source>
        <dbReference type="ARBA" id="ARBA00000085"/>
    </source>
</evidence>